<feature type="compositionally biased region" description="Basic and acidic residues" evidence="1">
    <location>
        <begin position="348"/>
        <end position="370"/>
    </location>
</feature>
<reference evidence="3" key="1">
    <citation type="submission" date="2016-03" db="EMBL/GenBank/DDBJ databases">
        <authorList>
            <person name="Ploux O."/>
        </authorList>
    </citation>
    <scope>NUCLEOTIDE SEQUENCE [LARGE SCALE GENOMIC DNA]</scope>
    <source>
        <strain evidence="3">UK7</strain>
    </source>
</reference>
<feature type="compositionally biased region" description="Low complexity" evidence="1">
    <location>
        <begin position="373"/>
        <end position="389"/>
    </location>
</feature>
<comment type="caution">
    <text evidence="2">The sequence shown here is derived from an EMBL/GenBank/DDBJ whole genome shotgun (WGS) entry which is preliminary data.</text>
</comment>
<proteinExistence type="predicted"/>
<gene>
    <name evidence="2" type="ORF">RCO7_08860</name>
</gene>
<evidence type="ECO:0000313" key="2">
    <source>
        <dbReference type="EMBL" id="CZS98092.1"/>
    </source>
</evidence>
<feature type="compositionally biased region" description="Basic and acidic residues" evidence="1">
    <location>
        <begin position="79"/>
        <end position="126"/>
    </location>
</feature>
<evidence type="ECO:0000256" key="1">
    <source>
        <dbReference type="SAM" id="MobiDB-lite"/>
    </source>
</evidence>
<dbReference type="InParanoid" id="A0A1E1KJB3"/>
<organism evidence="2 3">
    <name type="scientific">Rhynchosporium graminicola</name>
    <dbReference type="NCBI Taxonomy" id="2792576"/>
    <lineage>
        <taxon>Eukaryota</taxon>
        <taxon>Fungi</taxon>
        <taxon>Dikarya</taxon>
        <taxon>Ascomycota</taxon>
        <taxon>Pezizomycotina</taxon>
        <taxon>Leotiomycetes</taxon>
        <taxon>Helotiales</taxon>
        <taxon>Ploettnerulaceae</taxon>
        <taxon>Rhynchosporium</taxon>
    </lineage>
</organism>
<feature type="compositionally biased region" description="Basic and acidic residues" evidence="1">
    <location>
        <begin position="255"/>
        <end position="276"/>
    </location>
</feature>
<feature type="compositionally biased region" description="Basic and acidic residues" evidence="1">
    <location>
        <begin position="441"/>
        <end position="452"/>
    </location>
</feature>
<feature type="region of interest" description="Disordered" evidence="1">
    <location>
        <begin position="309"/>
        <end position="575"/>
    </location>
</feature>
<accession>A0A1E1KJB3</accession>
<evidence type="ECO:0000313" key="3">
    <source>
        <dbReference type="Proteomes" id="UP000178129"/>
    </source>
</evidence>
<protein>
    <submittedName>
        <fullName evidence="2">Uncharacterized protein</fullName>
    </submittedName>
</protein>
<dbReference type="EMBL" id="FJUW01000014">
    <property type="protein sequence ID" value="CZS98092.1"/>
    <property type="molecule type" value="Genomic_DNA"/>
</dbReference>
<feature type="region of interest" description="Disordered" evidence="1">
    <location>
        <begin position="62"/>
        <end position="128"/>
    </location>
</feature>
<name>A0A1E1KJB3_9HELO</name>
<feature type="compositionally biased region" description="Low complexity" evidence="1">
    <location>
        <begin position="497"/>
        <end position="510"/>
    </location>
</feature>
<sequence>MESKKKEGSKNEMASKNMMEVMFVPFLKFSSHVREIEENINKGHEHERERVNKNKDMLEMGDSQLFMPPQPQTHYQDNQPHRESQRRRTDYHEDQYQRQNLPHHDFQQQEQSQKDNQYREKSKENRTSASISEGYLLLGDGKIGRHTSSDIRDHYVLAGSAYRDETKLYLTSRERERVMKDLKEAQETDAFKMWPVHVDGLVPDRRAGEGKKTTVSMEESTILLPNCKGKPMAQADLKDNIEESAILKPTYQGPERQRRDDMKKEWNAKGERDIAGRSRTPGGYEDVLENDMLKSLGSFKSSLPGVNLKKYRRGHDTDEEDGGKKWRSIRQREKGELVAGWGGGFKQSMKDGLRKQESAGKAGSSKDGRAKYNSRSADNSDSSNGSSTRSKSHAEQKHRSNGKPAPLKSDAEIFPSATDDTCTKYRHRSSSHGSQVNVVAEQREERSEKSTSKDSTGSFCGAKNVDSERHKNSRKGAAAPSDSKQKQGSSNNKLRFGDASGSDNSANNNARPRHDPRTRSTPQEEGATRSNSQAEQEQKQESSDKPKTARRPTYTSSFAHRNRKSKGGPSDVAKP</sequence>
<feature type="region of interest" description="Disordered" evidence="1">
    <location>
        <begin position="252"/>
        <end position="282"/>
    </location>
</feature>
<dbReference type="AlphaFoldDB" id="A0A1E1KJB3"/>
<feature type="compositionally biased region" description="Basic and acidic residues" evidence="1">
    <location>
        <begin position="536"/>
        <end position="547"/>
    </location>
</feature>
<keyword evidence="3" id="KW-1185">Reference proteome</keyword>
<dbReference type="Proteomes" id="UP000178129">
    <property type="component" value="Unassembled WGS sequence"/>
</dbReference>